<dbReference type="AlphaFoldDB" id="A0A9W9ZNY2"/>
<organism evidence="1 2">
    <name type="scientific">Desmophyllum pertusum</name>
    <dbReference type="NCBI Taxonomy" id="174260"/>
    <lineage>
        <taxon>Eukaryota</taxon>
        <taxon>Metazoa</taxon>
        <taxon>Cnidaria</taxon>
        <taxon>Anthozoa</taxon>
        <taxon>Hexacorallia</taxon>
        <taxon>Scleractinia</taxon>
        <taxon>Caryophylliina</taxon>
        <taxon>Caryophylliidae</taxon>
        <taxon>Desmophyllum</taxon>
    </lineage>
</organism>
<name>A0A9W9ZNY2_9CNID</name>
<evidence type="ECO:0000313" key="2">
    <source>
        <dbReference type="Proteomes" id="UP001163046"/>
    </source>
</evidence>
<protein>
    <submittedName>
        <fullName evidence="1">Uncharacterized protein</fullName>
    </submittedName>
</protein>
<keyword evidence="2" id="KW-1185">Reference proteome</keyword>
<reference evidence="1" key="1">
    <citation type="submission" date="2023-01" db="EMBL/GenBank/DDBJ databases">
        <title>Genome assembly of the deep-sea coral Lophelia pertusa.</title>
        <authorList>
            <person name="Herrera S."/>
            <person name="Cordes E."/>
        </authorList>
    </citation>
    <scope>NUCLEOTIDE SEQUENCE</scope>
    <source>
        <strain evidence="1">USNM1676648</strain>
        <tissue evidence="1">Polyp</tissue>
    </source>
</reference>
<proteinExistence type="predicted"/>
<sequence>MAGSDGRHVGVKGHALVAMLMIETSGSGGKAVVWLDNEDKKEIYINTKSFYGQNRLDTIATRVAPGYHTITVRTVGEGNFLVSGVLVGPSDFKENEYCKSLLIPYGQHIDHETLKFTREDDHLLLSLS</sequence>
<comment type="caution">
    <text evidence="1">The sequence shown here is derived from an EMBL/GenBank/DDBJ whole genome shotgun (WGS) entry which is preliminary data.</text>
</comment>
<dbReference type="Proteomes" id="UP001163046">
    <property type="component" value="Unassembled WGS sequence"/>
</dbReference>
<dbReference type="EMBL" id="MU825882">
    <property type="protein sequence ID" value="KAJ7385186.1"/>
    <property type="molecule type" value="Genomic_DNA"/>
</dbReference>
<gene>
    <name evidence="1" type="ORF">OS493_017563</name>
</gene>
<accession>A0A9W9ZNY2</accession>
<evidence type="ECO:0000313" key="1">
    <source>
        <dbReference type="EMBL" id="KAJ7385186.1"/>
    </source>
</evidence>